<accession>A0AA38GJ39</accession>
<feature type="non-terminal residue" evidence="1">
    <location>
        <position position="1"/>
    </location>
</feature>
<protein>
    <submittedName>
        <fullName evidence="1">Uncharacterized protein</fullName>
    </submittedName>
</protein>
<reference evidence="1 2" key="1">
    <citation type="journal article" date="2021" name="Nat. Plants">
        <title>The Taxus genome provides insights into paclitaxel biosynthesis.</title>
        <authorList>
            <person name="Xiong X."/>
            <person name="Gou J."/>
            <person name="Liao Q."/>
            <person name="Li Y."/>
            <person name="Zhou Q."/>
            <person name="Bi G."/>
            <person name="Li C."/>
            <person name="Du R."/>
            <person name="Wang X."/>
            <person name="Sun T."/>
            <person name="Guo L."/>
            <person name="Liang H."/>
            <person name="Lu P."/>
            <person name="Wu Y."/>
            <person name="Zhang Z."/>
            <person name="Ro D.K."/>
            <person name="Shang Y."/>
            <person name="Huang S."/>
            <person name="Yan J."/>
        </authorList>
    </citation>
    <scope>NUCLEOTIDE SEQUENCE [LARGE SCALE GENOMIC DNA]</scope>
    <source>
        <strain evidence="1">Ta-2019</strain>
    </source>
</reference>
<gene>
    <name evidence="1" type="ORF">KI387_004209</name>
</gene>
<comment type="caution">
    <text evidence="1">The sequence shown here is derived from an EMBL/GenBank/DDBJ whole genome shotgun (WGS) entry which is preliminary data.</text>
</comment>
<dbReference type="Proteomes" id="UP000824469">
    <property type="component" value="Unassembled WGS sequence"/>
</dbReference>
<keyword evidence="2" id="KW-1185">Reference proteome</keyword>
<dbReference type="AlphaFoldDB" id="A0AA38GJ39"/>
<organism evidence="1 2">
    <name type="scientific">Taxus chinensis</name>
    <name type="common">Chinese yew</name>
    <name type="synonym">Taxus wallichiana var. chinensis</name>
    <dbReference type="NCBI Taxonomy" id="29808"/>
    <lineage>
        <taxon>Eukaryota</taxon>
        <taxon>Viridiplantae</taxon>
        <taxon>Streptophyta</taxon>
        <taxon>Embryophyta</taxon>
        <taxon>Tracheophyta</taxon>
        <taxon>Spermatophyta</taxon>
        <taxon>Pinopsida</taxon>
        <taxon>Pinidae</taxon>
        <taxon>Conifers II</taxon>
        <taxon>Cupressales</taxon>
        <taxon>Taxaceae</taxon>
        <taxon>Taxus</taxon>
    </lineage>
</organism>
<evidence type="ECO:0000313" key="2">
    <source>
        <dbReference type="Proteomes" id="UP000824469"/>
    </source>
</evidence>
<evidence type="ECO:0000313" key="1">
    <source>
        <dbReference type="EMBL" id="KAH9324031.1"/>
    </source>
</evidence>
<sequence length="169" mass="18930">GKRDMAFCGEVTQSRLKIIFRDESTSIMEAISRILGEEYLAESNRSHVKSEVASWFVMWLLLVKQNIAEARCIALHFIKLMHRVHLVEALEEFSRTQPLPDSVRDGHALEEARQVIAELLAHNLVMLRFTKGVHVVCEEGNTEGKILEKMDLSGLSAPIFTTSAGIAGL</sequence>
<proteinExistence type="predicted"/>
<name>A0AA38GJ39_TAXCH</name>
<dbReference type="EMBL" id="JAHRHJ020000002">
    <property type="protein sequence ID" value="KAH9324031.1"/>
    <property type="molecule type" value="Genomic_DNA"/>
</dbReference>